<dbReference type="PROSITE" id="PS50005">
    <property type="entry name" value="TPR"/>
    <property type="match status" value="2"/>
</dbReference>
<dbReference type="KEGG" id="run:DR864_07995"/>
<feature type="region of interest" description="Disordered" evidence="2">
    <location>
        <begin position="541"/>
        <end position="566"/>
    </location>
</feature>
<gene>
    <name evidence="4" type="ORF">DR864_07995</name>
</gene>
<sequence length="566" mass="64396">MKKPLNLLIVGLFWLTAGILTAQAQDLVTALQWLERGQTEKASQQLQQLLQSQPTAQTYFYNGYAAIRTHNLQEAGNYFEKGMILDEKRHPLNKAGMGIVAMLEGRTTDAERILAEVMKESKGKDVEILGRIGEAYTGYTQVINATDKPMYAQHNAAKAIEYLEQALKRDKKNGQLWLALGDARALSTPSNGGPAVTAYEYALEFLTDKSLPNHRIGTIYWAGKSYNLASDFYRAALKADSLYAPSYLQLAELNFKTNRYKEAAAAMNKYLALAEKPDAQLRYRSGQFDYLAREYARAVQKIEKVKNEVETPVKYRLLGRSYFSLKDYDKTIENLKTFLEKAPDKAEGLEYKLLGRAYQNISDTTIAKDSIAVFYLAKAATTDTTENLYSEVAEMSYKLKHYEDVVKYVEAGEKRFHKSSVKDKFWLAMAAYKMGREDSTMYLKADSAFAAVQESSPDHLPTILYRAKSNYYGYANQDTAYVKSIPFYERFVELAYTKKEEQKFKYDMRIALKYLFSYYTSVEINPEKALDVAQKGKALDPADKDFNDMMAQLNNRPPNPSFSKPQ</sequence>
<feature type="signal peptide" evidence="3">
    <location>
        <begin position="1"/>
        <end position="24"/>
    </location>
</feature>
<feature type="compositionally biased region" description="Polar residues" evidence="2">
    <location>
        <begin position="552"/>
        <end position="566"/>
    </location>
</feature>
<dbReference type="AlphaFoldDB" id="A0A344TGB0"/>
<keyword evidence="3" id="KW-0732">Signal</keyword>
<evidence type="ECO:0000256" key="2">
    <source>
        <dbReference type="SAM" id="MobiDB-lite"/>
    </source>
</evidence>
<evidence type="ECO:0000256" key="1">
    <source>
        <dbReference type="PROSITE-ProRule" id="PRU00339"/>
    </source>
</evidence>
<name>A0A344TGB0_9BACT</name>
<keyword evidence="1" id="KW-0802">TPR repeat</keyword>
<dbReference type="PANTHER" id="PTHR12558:SF13">
    <property type="entry name" value="CELL DIVISION CYCLE PROTEIN 27 HOMOLOG"/>
    <property type="match status" value="1"/>
</dbReference>
<proteinExistence type="predicted"/>
<dbReference type="Gene3D" id="1.25.40.10">
    <property type="entry name" value="Tetratricopeptide repeat domain"/>
    <property type="match status" value="3"/>
</dbReference>
<keyword evidence="5" id="KW-1185">Reference proteome</keyword>
<dbReference type="OrthoDB" id="638548at2"/>
<dbReference type="Pfam" id="PF12895">
    <property type="entry name" value="ANAPC3"/>
    <property type="match status" value="1"/>
</dbReference>
<dbReference type="InterPro" id="IPR011990">
    <property type="entry name" value="TPR-like_helical_dom_sf"/>
</dbReference>
<evidence type="ECO:0008006" key="6">
    <source>
        <dbReference type="Google" id="ProtNLM"/>
    </source>
</evidence>
<feature type="repeat" description="TPR" evidence="1">
    <location>
        <begin position="56"/>
        <end position="89"/>
    </location>
</feature>
<protein>
    <recommendedName>
        <fullName evidence="6">Tetratricopeptide repeat protein</fullName>
    </recommendedName>
</protein>
<feature type="chain" id="PRO_5016650108" description="Tetratricopeptide repeat protein" evidence="3">
    <location>
        <begin position="25"/>
        <end position="566"/>
    </location>
</feature>
<organism evidence="4 5">
    <name type="scientific">Runella rosea</name>
    <dbReference type="NCBI Taxonomy" id="2259595"/>
    <lineage>
        <taxon>Bacteria</taxon>
        <taxon>Pseudomonadati</taxon>
        <taxon>Bacteroidota</taxon>
        <taxon>Cytophagia</taxon>
        <taxon>Cytophagales</taxon>
        <taxon>Spirosomataceae</taxon>
        <taxon>Runella</taxon>
    </lineage>
</organism>
<evidence type="ECO:0000313" key="5">
    <source>
        <dbReference type="Proteomes" id="UP000251993"/>
    </source>
</evidence>
<dbReference type="InterPro" id="IPR019734">
    <property type="entry name" value="TPR_rpt"/>
</dbReference>
<dbReference type="RefSeq" id="WP_114066466.1">
    <property type="nucleotide sequence ID" value="NZ_CP030850.1"/>
</dbReference>
<dbReference type="PANTHER" id="PTHR12558">
    <property type="entry name" value="CELL DIVISION CYCLE 16,23,27"/>
    <property type="match status" value="1"/>
</dbReference>
<evidence type="ECO:0000256" key="3">
    <source>
        <dbReference type="SAM" id="SignalP"/>
    </source>
</evidence>
<evidence type="ECO:0000313" key="4">
    <source>
        <dbReference type="EMBL" id="AXE17681.1"/>
    </source>
</evidence>
<dbReference type="Pfam" id="PF13432">
    <property type="entry name" value="TPR_16"/>
    <property type="match status" value="1"/>
</dbReference>
<dbReference type="SMART" id="SM00028">
    <property type="entry name" value="TPR"/>
    <property type="match status" value="5"/>
</dbReference>
<dbReference type="SUPFAM" id="SSF48452">
    <property type="entry name" value="TPR-like"/>
    <property type="match status" value="2"/>
</dbReference>
<reference evidence="4 5" key="1">
    <citation type="submission" date="2018-07" db="EMBL/GenBank/DDBJ databases">
        <title>Genome sequencing of Runella.</title>
        <authorList>
            <person name="Baek M.-G."/>
            <person name="Yi H."/>
        </authorList>
    </citation>
    <scope>NUCLEOTIDE SEQUENCE [LARGE SCALE GENOMIC DNA]</scope>
    <source>
        <strain evidence="4 5">HYN0085</strain>
    </source>
</reference>
<feature type="repeat" description="TPR" evidence="1">
    <location>
        <begin position="312"/>
        <end position="345"/>
    </location>
</feature>
<accession>A0A344TGB0</accession>
<dbReference type="EMBL" id="CP030850">
    <property type="protein sequence ID" value="AXE17681.1"/>
    <property type="molecule type" value="Genomic_DNA"/>
</dbReference>
<dbReference type="Proteomes" id="UP000251993">
    <property type="component" value="Chromosome"/>
</dbReference>